<accession>A0A2S7WLG9</accession>
<proteinExistence type="predicted"/>
<dbReference type="EMBL" id="MSCN01000001">
    <property type="protein sequence ID" value="PQJ78276.1"/>
    <property type="molecule type" value="Genomic_DNA"/>
</dbReference>
<dbReference type="OrthoDB" id="6198066at2"/>
<keyword evidence="2" id="KW-1185">Reference proteome</keyword>
<comment type="caution">
    <text evidence="1">The sequence shown here is derived from an EMBL/GenBank/DDBJ whole genome shotgun (WGS) entry which is preliminary data.</text>
</comment>
<dbReference type="AlphaFoldDB" id="A0A2S7WLG9"/>
<protein>
    <recommendedName>
        <fullName evidence="3">Antitoxin</fullName>
    </recommendedName>
</protein>
<evidence type="ECO:0000313" key="2">
    <source>
        <dbReference type="Proteomes" id="UP000238882"/>
    </source>
</evidence>
<dbReference type="Proteomes" id="UP000238882">
    <property type="component" value="Unassembled WGS sequence"/>
</dbReference>
<evidence type="ECO:0000313" key="1">
    <source>
        <dbReference type="EMBL" id="PQJ78276.1"/>
    </source>
</evidence>
<dbReference type="RefSeq" id="WP_105014860.1">
    <property type="nucleotide sequence ID" value="NZ_MSCN01000001.1"/>
</dbReference>
<evidence type="ECO:0008006" key="3">
    <source>
        <dbReference type="Google" id="ProtNLM"/>
    </source>
</evidence>
<organism evidence="1 2">
    <name type="scientific">Polaribacter porphyrae</name>
    <dbReference type="NCBI Taxonomy" id="1137780"/>
    <lineage>
        <taxon>Bacteria</taxon>
        <taxon>Pseudomonadati</taxon>
        <taxon>Bacteroidota</taxon>
        <taxon>Flavobacteriia</taxon>
        <taxon>Flavobacteriales</taxon>
        <taxon>Flavobacteriaceae</taxon>
    </lineage>
</organism>
<reference evidence="1 2" key="1">
    <citation type="submission" date="2016-12" db="EMBL/GenBank/DDBJ databases">
        <title>Trade-off between light-utilization and light-protection in marine flavobacteria.</title>
        <authorList>
            <person name="Kumagai Y."/>
            <person name="Yoshizawa S."/>
            <person name="Kogure K."/>
            <person name="Iwasaki W."/>
        </authorList>
    </citation>
    <scope>NUCLEOTIDE SEQUENCE [LARGE SCALE GENOMIC DNA]</scope>
    <source>
        <strain evidence="1 2">NBRC 108759</strain>
    </source>
</reference>
<dbReference type="Pfam" id="PF19891">
    <property type="entry name" value="DUF6364"/>
    <property type="match status" value="1"/>
</dbReference>
<sequence>MDSKLTLKLNKAVIEQAKAYAKEQQISLSRLIENYLATITKSKIESDKREIEITPLVKSLSGIAKVEGDFDEKQMYRDYLLEKYK</sequence>
<gene>
    <name evidence="1" type="ORF">BTO18_03310</name>
</gene>
<dbReference type="InterPro" id="IPR045944">
    <property type="entry name" value="DUF6364"/>
</dbReference>
<name>A0A2S7WLG9_9FLAO</name>